<sequence>MEFVTYHATTCGLIYGKLIGQDLAGFPLPLNYLNVFCVTRGSAVIHIDFKEYSLVMGSLIVVSDDNIVRFGTVSMDFALDCSLIQRDLASEIAYILPNDLFSYLHYNPVLYLGKEDVEIYLQGQKLLDYYLDNQGSYSRSIYSNHFQNLFLAIAMRVDFDSKKIEKQYSRQEELCWRFWDLISRQASVHRAVAYYAEQLCVTPYYLSQITKQFLSYSPKELINRQVILEIKHLLTTTDLSISEIATSLNFPDPSYMGRFFKRETGINPLVYRGR</sequence>
<dbReference type="RefSeq" id="WP_155036128.1">
    <property type="nucleotide sequence ID" value="NZ_JBHTIG010000004.1"/>
</dbReference>
<dbReference type="PANTHER" id="PTHR43280">
    <property type="entry name" value="ARAC-FAMILY TRANSCRIPTIONAL REGULATOR"/>
    <property type="match status" value="1"/>
</dbReference>
<dbReference type="Gene3D" id="1.10.10.60">
    <property type="entry name" value="Homeodomain-like"/>
    <property type="match status" value="1"/>
</dbReference>
<dbReference type="GO" id="GO:0043565">
    <property type="term" value="F:sequence-specific DNA binding"/>
    <property type="evidence" value="ECO:0007669"/>
    <property type="project" value="InterPro"/>
</dbReference>
<evidence type="ECO:0000313" key="5">
    <source>
        <dbReference type="EMBL" id="MTH30142.1"/>
    </source>
</evidence>
<keyword evidence="1" id="KW-0805">Transcription regulation</keyword>
<dbReference type="GO" id="GO:0003700">
    <property type="term" value="F:DNA-binding transcription factor activity"/>
    <property type="evidence" value="ECO:0007669"/>
    <property type="project" value="InterPro"/>
</dbReference>
<keyword evidence="6" id="KW-1185">Reference proteome</keyword>
<evidence type="ECO:0000256" key="2">
    <source>
        <dbReference type="ARBA" id="ARBA00023125"/>
    </source>
</evidence>
<accession>A0A7K1GML0</accession>
<dbReference type="AlphaFoldDB" id="A0A7K1GML0"/>
<keyword evidence="2" id="KW-0238">DNA-binding</keyword>
<evidence type="ECO:0000256" key="1">
    <source>
        <dbReference type="ARBA" id="ARBA00023015"/>
    </source>
</evidence>
<dbReference type="SMART" id="SM00342">
    <property type="entry name" value="HTH_ARAC"/>
    <property type="match status" value="1"/>
</dbReference>
<evidence type="ECO:0000256" key="3">
    <source>
        <dbReference type="ARBA" id="ARBA00023163"/>
    </source>
</evidence>
<dbReference type="OrthoDB" id="1007667at2"/>
<comment type="caution">
    <text evidence="5">The sequence shown here is derived from an EMBL/GenBank/DDBJ whole genome shotgun (WGS) entry which is preliminary data.</text>
</comment>
<dbReference type="Pfam" id="PF12833">
    <property type="entry name" value="HTH_18"/>
    <property type="match status" value="1"/>
</dbReference>
<dbReference type="PANTHER" id="PTHR43280:SF32">
    <property type="entry name" value="TRANSCRIPTIONAL REGULATORY PROTEIN"/>
    <property type="match status" value="1"/>
</dbReference>
<reference evidence="5 6" key="1">
    <citation type="journal article" date="2006" name="Int. J. Syst. Evol. Microbiol.">
        <title>Myroides pelagicus sp. nov., isolated from seawater in Thailand.</title>
        <authorList>
            <person name="Yoon J."/>
            <person name="Maneerat S."/>
            <person name="Kawai F."/>
            <person name="Yokota A."/>
        </authorList>
    </citation>
    <scope>NUCLEOTIDE SEQUENCE [LARGE SCALE GENOMIC DNA]</scope>
    <source>
        <strain evidence="5 6">SM1T</strain>
    </source>
</reference>
<evidence type="ECO:0000313" key="6">
    <source>
        <dbReference type="Proteomes" id="UP000488936"/>
    </source>
</evidence>
<protein>
    <submittedName>
        <fullName evidence="5">Helix-turn-helix domain-containing protein</fullName>
    </submittedName>
</protein>
<dbReference type="SUPFAM" id="SSF46689">
    <property type="entry name" value="Homeodomain-like"/>
    <property type="match status" value="1"/>
</dbReference>
<keyword evidence="3" id="KW-0804">Transcription</keyword>
<proteinExistence type="predicted"/>
<evidence type="ECO:0000259" key="4">
    <source>
        <dbReference type="PROSITE" id="PS01124"/>
    </source>
</evidence>
<name>A0A7K1GML0_9FLAO</name>
<dbReference type="InterPro" id="IPR009057">
    <property type="entry name" value="Homeodomain-like_sf"/>
</dbReference>
<dbReference type="PROSITE" id="PS01124">
    <property type="entry name" value="HTH_ARAC_FAMILY_2"/>
    <property type="match status" value="1"/>
</dbReference>
<gene>
    <name evidence="5" type="ORF">GJV77_09495</name>
</gene>
<organism evidence="5 6">
    <name type="scientific">Myroides pelagicus</name>
    <dbReference type="NCBI Taxonomy" id="270914"/>
    <lineage>
        <taxon>Bacteria</taxon>
        <taxon>Pseudomonadati</taxon>
        <taxon>Bacteroidota</taxon>
        <taxon>Flavobacteriia</taxon>
        <taxon>Flavobacteriales</taxon>
        <taxon>Flavobacteriaceae</taxon>
        <taxon>Myroides</taxon>
    </lineage>
</organism>
<dbReference type="Proteomes" id="UP000488936">
    <property type="component" value="Unassembled WGS sequence"/>
</dbReference>
<dbReference type="InterPro" id="IPR018060">
    <property type="entry name" value="HTH_AraC"/>
</dbReference>
<feature type="domain" description="HTH araC/xylS-type" evidence="4">
    <location>
        <begin position="176"/>
        <end position="274"/>
    </location>
</feature>
<dbReference type="EMBL" id="WMJY01000019">
    <property type="protein sequence ID" value="MTH30142.1"/>
    <property type="molecule type" value="Genomic_DNA"/>
</dbReference>